<keyword evidence="1" id="KW-0732">Signal</keyword>
<accession>A0ABW3GRC6</accession>
<reference evidence="3" key="1">
    <citation type="journal article" date="2019" name="Int. J. Syst. Evol. Microbiol.">
        <title>The Global Catalogue of Microorganisms (GCM) 10K type strain sequencing project: providing services to taxonomists for standard genome sequencing and annotation.</title>
        <authorList>
            <consortium name="The Broad Institute Genomics Platform"/>
            <consortium name="The Broad Institute Genome Sequencing Center for Infectious Disease"/>
            <person name="Wu L."/>
            <person name="Ma J."/>
        </authorList>
    </citation>
    <scope>NUCLEOTIDE SEQUENCE [LARGE SCALE GENOMIC DNA]</scope>
    <source>
        <strain evidence="3">CCUG 56752</strain>
    </source>
</reference>
<sequence length="120" mass="13361">MRKYLLILVFTILLCIIACSESENVNNDNEREICDDGIDNNGNGLVDCDDMSCSSNRFCFESNCDDGIDNDEDGFTDCEDLDCEDFQECLIERCIDGVDNDGDGLIDCEDPDCVLNPNCT</sequence>
<organism evidence="2 3">
    <name type="scientific">Psychroflexus salinarum</name>
    <dbReference type="NCBI Taxonomy" id="546024"/>
    <lineage>
        <taxon>Bacteria</taxon>
        <taxon>Pseudomonadati</taxon>
        <taxon>Bacteroidota</taxon>
        <taxon>Flavobacteriia</taxon>
        <taxon>Flavobacteriales</taxon>
        <taxon>Flavobacteriaceae</taxon>
        <taxon>Psychroflexus</taxon>
    </lineage>
</organism>
<dbReference type="NCBIfam" id="NF033662">
    <property type="entry name" value="acid_disulf_rpt"/>
    <property type="match status" value="1"/>
</dbReference>
<evidence type="ECO:0008006" key="4">
    <source>
        <dbReference type="Google" id="ProtNLM"/>
    </source>
</evidence>
<feature type="signal peptide" evidence="1">
    <location>
        <begin position="1"/>
        <end position="20"/>
    </location>
</feature>
<comment type="caution">
    <text evidence="2">The sequence shown here is derived from an EMBL/GenBank/DDBJ whole genome shotgun (WGS) entry which is preliminary data.</text>
</comment>
<name>A0ABW3GRC6_9FLAO</name>
<feature type="chain" id="PRO_5045772120" description="Thrombospondin type 3 repeat-containing protein" evidence="1">
    <location>
        <begin position="21"/>
        <end position="120"/>
    </location>
</feature>
<evidence type="ECO:0000313" key="3">
    <source>
        <dbReference type="Proteomes" id="UP001597049"/>
    </source>
</evidence>
<gene>
    <name evidence="2" type="ORF">ACFQ0R_07050</name>
</gene>
<evidence type="ECO:0000313" key="2">
    <source>
        <dbReference type="EMBL" id="MFD0932355.1"/>
    </source>
</evidence>
<keyword evidence="3" id="KW-1185">Reference proteome</keyword>
<dbReference type="Proteomes" id="UP001597049">
    <property type="component" value="Unassembled WGS sequence"/>
</dbReference>
<evidence type="ECO:0000256" key="1">
    <source>
        <dbReference type="SAM" id="SignalP"/>
    </source>
</evidence>
<dbReference type="EMBL" id="JBHTIV010000007">
    <property type="protein sequence ID" value="MFD0932355.1"/>
    <property type="molecule type" value="Genomic_DNA"/>
</dbReference>
<protein>
    <recommendedName>
        <fullName evidence="4">Thrombospondin type 3 repeat-containing protein</fullName>
    </recommendedName>
</protein>
<proteinExistence type="predicted"/>